<comment type="cofactor">
    <cofactor evidence="14 15">
        <name>Mn(2+)</name>
        <dbReference type="ChEBI" id="CHEBI:29035"/>
    </cofactor>
    <cofactor evidence="14 15">
        <name>Mg(2+)</name>
        <dbReference type="ChEBI" id="CHEBI:18420"/>
    </cofactor>
    <text evidence="14 15">Manganese or magnesium. Binds 1 divalent metal ion per monomer in the absence of substrate. May bind a second metal ion after substrate binding.</text>
</comment>
<evidence type="ECO:0000256" key="5">
    <source>
        <dbReference type="ARBA" id="ARBA00007383"/>
    </source>
</evidence>
<dbReference type="FunFam" id="3.30.420.10:FF:000006">
    <property type="entry name" value="Ribonuclease HII"/>
    <property type="match status" value="1"/>
</dbReference>
<sequence length="254" mass="28537">MSKLSIAKIKEILEINEVTEEEINNLKLDDRKGVQQLLAQYEKKQHQLALQKEKADEMMRYERAYYTNNVGFIAGVDEVGRGPLAGPVVAAAVILPENFSLLGINDSKQLSKTKRELFFKLIQEQAISIGVGIIDNNTIDEMNIYQATKKAMYEAISKLTPPPNHVLIDAMPLEQLNCSYEAIIKGDQMSTSIASASIIAKVTRDQIMEEYHNMYPAYRFDSNSGYGTNVHIEALKNNGSSPIHRKSFLKNILI</sequence>
<dbReference type="RefSeq" id="WP_114352726.1">
    <property type="nucleotide sequence ID" value="NZ_QPJJ01000006.1"/>
</dbReference>
<evidence type="ECO:0000256" key="14">
    <source>
        <dbReference type="HAMAP-Rule" id="MF_00052"/>
    </source>
</evidence>
<evidence type="ECO:0000256" key="10">
    <source>
        <dbReference type="ARBA" id="ARBA00022723"/>
    </source>
</evidence>
<dbReference type="InterPro" id="IPR036397">
    <property type="entry name" value="RNaseH_sf"/>
</dbReference>
<dbReference type="InterPro" id="IPR024567">
    <property type="entry name" value="RNase_HII/HIII_dom"/>
</dbReference>
<feature type="coiled-coil region" evidence="17">
    <location>
        <begin position="9"/>
        <end position="58"/>
    </location>
</feature>
<dbReference type="InterPro" id="IPR012337">
    <property type="entry name" value="RNaseH-like_sf"/>
</dbReference>
<evidence type="ECO:0000256" key="13">
    <source>
        <dbReference type="ARBA" id="ARBA00023211"/>
    </source>
</evidence>
<keyword evidence="17" id="KW-0175">Coiled coil</keyword>
<feature type="domain" description="RNase H type-2" evidence="18">
    <location>
        <begin position="71"/>
        <end position="254"/>
    </location>
</feature>
<dbReference type="GO" id="GO:0005737">
    <property type="term" value="C:cytoplasm"/>
    <property type="evidence" value="ECO:0007669"/>
    <property type="project" value="UniProtKB-SubCell"/>
</dbReference>
<dbReference type="GO" id="GO:0004523">
    <property type="term" value="F:RNA-DNA hybrid ribonuclease activity"/>
    <property type="evidence" value="ECO:0007669"/>
    <property type="project" value="UniProtKB-UniRule"/>
</dbReference>
<comment type="function">
    <text evidence="3 14 16">Endonuclease that specifically degrades the RNA of RNA-DNA hybrids.</text>
</comment>
<dbReference type="InterPro" id="IPR001352">
    <property type="entry name" value="RNase_HII/HIII"/>
</dbReference>
<evidence type="ECO:0000256" key="7">
    <source>
        <dbReference type="ARBA" id="ARBA00019179"/>
    </source>
</evidence>
<dbReference type="PANTHER" id="PTHR10954">
    <property type="entry name" value="RIBONUCLEASE H2 SUBUNIT A"/>
    <property type="match status" value="1"/>
</dbReference>
<keyword evidence="11 14" id="KW-0255">Endonuclease</keyword>
<dbReference type="GO" id="GO:0043137">
    <property type="term" value="P:DNA replication, removal of RNA primer"/>
    <property type="evidence" value="ECO:0007669"/>
    <property type="project" value="TreeGrafter"/>
</dbReference>
<reference evidence="19 20" key="1">
    <citation type="submission" date="2018-07" db="EMBL/GenBank/DDBJ databases">
        <title>Genomic Encyclopedia of Type Strains, Phase IV (KMG-IV): sequencing the most valuable type-strain genomes for metagenomic binning, comparative biology and taxonomic classification.</title>
        <authorList>
            <person name="Goeker M."/>
        </authorList>
    </citation>
    <scope>NUCLEOTIDE SEQUENCE [LARGE SCALE GENOMIC DNA]</scope>
    <source>
        <strain evidence="19 20">DSM 27696</strain>
    </source>
</reference>
<evidence type="ECO:0000256" key="2">
    <source>
        <dbReference type="ARBA" id="ARBA00001946"/>
    </source>
</evidence>
<comment type="caution">
    <text evidence="19">The sequence shown here is derived from an EMBL/GenBank/DDBJ whole genome shotgun (WGS) entry which is preliminary data.</text>
</comment>
<dbReference type="GO" id="GO:0006298">
    <property type="term" value="P:mismatch repair"/>
    <property type="evidence" value="ECO:0007669"/>
    <property type="project" value="TreeGrafter"/>
</dbReference>
<dbReference type="Gene3D" id="3.30.420.10">
    <property type="entry name" value="Ribonuclease H-like superfamily/Ribonuclease H"/>
    <property type="match status" value="1"/>
</dbReference>
<evidence type="ECO:0000259" key="18">
    <source>
        <dbReference type="PROSITE" id="PS51975"/>
    </source>
</evidence>
<feature type="binding site" evidence="14 15">
    <location>
        <position position="169"/>
    </location>
    <ligand>
        <name>a divalent metal cation</name>
        <dbReference type="ChEBI" id="CHEBI:60240"/>
    </ligand>
</feature>
<evidence type="ECO:0000256" key="4">
    <source>
        <dbReference type="ARBA" id="ARBA00004496"/>
    </source>
</evidence>
<dbReference type="PROSITE" id="PS51975">
    <property type="entry name" value="RNASE_H_2"/>
    <property type="match status" value="1"/>
</dbReference>
<evidence type="ECO:0000256" key="3">
    <source>
        <dbReference type="ARBA" id="ARBA00004065"/>
    </source>
</evidence>
<keyword evidence="12 14" id="KW-0378">Hydrolase</keyword>
<keyword evidence="13 14" id="KW-0464">Manganese</keyword>
<dbReference type="GO" id="GO:0030145">
    <property type="term" value="F:manganese ion binding"/>
    <property type="evidence" value="ECO:0007669"/>
    <property type="project" value="UniProtKB-UniRule"/>
</dbReference>
<evidence type="ECO:0000256" key="12">
    <source>
        <dbReference type="ARBA" id="ARBA00022801"/>
    </source>
</evidence>
<evidence type="ECO:0000256" key="16">
    <source>
        <dbReference type="RuleBase" id="RU003515"/>
    </source>
</evidence>
<evidence type="ECO:0000313" key="19">
    <source>
        <dbReference type="EMBL" id="RCW70734.1"/>
    </source>
</evidence>
<dbReference type="NCBIfam" id="NF000595">
    <property type="entry name" value="PRK00015.1-3"/>
    <property type="match status" value="1"/>
</dbReference>
<protein>
    <recommendedName>
        <fullName evidence="7 14">Ribonuclease HII</fullName>
        <shortName evidence="14">RNase HII</shortName>
        <ecNumber evidence="6 14">3.1.26.4</ecNumber>
    </recommendedName>
</protein>
<dbReference type="GO" id="GO:0003723">
    <property type="term" value="F:RNA binding"/>
    <property type="evidence" value="ECO:0007669"/>
    <property type="project" value="UniProtKB-UniRule"/>
</dbReference>
<accession>A0A368XXJ4</accession>
<feature type="binding site" evidence="14 15">
    <location>
        <position position="77"/>
    </location>
    <ligand>
        <name>a divalent metal cation</name>
        <dbReference type="ChEBI" id="CHEBI:60240"/>
    </ligand>
</feature>
<dbReference type="CDD" id="cd07182">
    <property type="entry name" value="RNase_HII_bacteria_HII_like"/>
    <property type="match status" value="1"/>
</dbReference>
<feature type="binding site" evidence="14 15">
    <location>
        <position position="78"/>
    </location>
    <ligand>
        <name>a divalent metal cation</name>
        <dbReference type="ChEBI" id="CHEBI:60240"/>
    </ligand>
</feature>
<comment type="subcellular location">
    <subcellularLocation>
        <location evidence="4 14">Cytoplasm</location>
    </subcellularLocation>
</comment>
<keyword evidence="8 14" id="KW-0963">Cytoplasm</keyword>
<comment type="similarity">
    <text evidence="5 14 16">Belongs to the RNase HII family.</text>
</comment>
<evidence type="ECO:0000313" key="20">
    <source>
        <dbReference type="Proteomes" id="UP000252585"/>
    </source>
</evidence>
<dbReference type="Proteomes" id="UP000252585">
    <property type="component" value="Unassembled WGS sequence"/>
</dbReference>
<dbReference type="NCBIfam" id="NF000594">
    <property type="entry name" value="PRK00015.1-1"/>
    <property type="match status" value="1"/>
</dbReference>
<dbReference type="PANTHER" id="PTHR10954:SF18">
    <property type="entry name" value="RIBONUCLEASE HII"/>
    <property type="match status" value="1"/>
</dbReference>
<gene>
    <name evidence="14" type="primary">rnhB</name>
    <name evidence="19" type="ORF">DFR57_106131</name>
</gene>
<name>A0A368XXJ4_9BACI</name>
<dbReference type="EMBL" id="QPJJ01000006">
    <property type="protein sequence ID" value="RCW70734.1"/>
    <property type="molecule type" value="Genomic_DNA"/>
</dbReference>
<keyword evidence="10 14" id="KW-0479">Metal-binding</keyword>
<dbReference type="HAMAP" id="MF_00052_B">
    <property type="entry name" value="RNase_HII_B"/>
    <property type="match status" value="1"/>
</dbReference>
<evidence type="ECO:0000256" key="1">
    <source>
        <dbReference type="ARBA" id="ARBA00000077"/>
    </source>
</evidence>
<proteinExistence type="inferred from homology"/>
<dbReference type="OrthoDB" id="9803420at2"/>
<organism evidence="19 20">
    <name type="scientific">Saliterribacillus persicus</name>
    <dbReference type="NCBI Taxonomy" id="930114"/>
    <lineage>
        <taxon>Bacteria</taxon>
        <taxon>Bacillati</taxon>
        <taxon>Bacillota</taxon>
        <taxon>Bacilli</taxon>
        <taxon>Bacillales</taxon>
        <taxon>Bacillaceae</taxon>
        <taxon>Saliterribacillus</taxon>
    </lineage>
</organism>
<comment type="cofactor">
    <cofactor evidence="2">
        <name>Mg(2+)</name>
        <dbReference type="ChEBI" id="CHEBI:18420"/>
    </cofactor>
</comment>
<keyword evidence="9 14" id="KW-0540">Nuclease</keyword>
<evidence type="ECO:0000256" key="6">
    <source>
        <dbReference type="ARBA" id="ARBA00012180"/>
    </source>
</evidence>
<evidence type="ECO:0000256" key="15">
    <source>
        <dbReference type="PROSITE-ProRule" id="PRU01319"/>
    </source>
</evidence>
<evidence type="ECO:0000256" key="17">
    <source>
        <dbReference type="SAM" id="Coils"/>
    </source>
</evidence>
<dbReference type="SUPFAM" id="SSF53098">
    <property type="entry name" value="Ribonuclease H-like"/>
    <property type="match status" value="1"/>
</dbReference>
<dbReference type="EC" id="3.1.26.4" evidence="6 14"/>
<evidence type="ECO:0000256" key="8">
    <source>
        <dbReference type="ARBA" id="ARBA00022490"/>
    </source>
</evidence>
<dbReference type="Pfam" id="PF01351">
    <property type="entry name" value="RNase_HII"/>
    <property type="match status" value="1"/>
</dbReference>
<evidence type="ECO:0000256" key="9">
    <source>
        <dbReference type="ARBA" id="ARBA00022722"/>
    </source>
</evidence>
<evidence type="ECO:0000256" key="11">
    <source>
        <dbReference type="ARBA" id="ARBA00022759"/>
    </source>
</evidence>
<comment type="catalytic activity">
    <reaction evidence="1 14 15 16">
        <text>Endonucleolytic cleavage to 5'-phosphomonoester.</text>
        <dbReference type="EC" id="3.1.26.4"/>
    </reaction>
</comment>
<dbReference type="InterPro" id="IPR022898">
    <property type="entry name" value="RNase_HII"/>
</dbReference>
<keyword evidence="20" id="KW-1185">Reference proteome</keyword>
<dbReference type="GO" id="GO:0032299">
    <property type="term" value="C:ribonuclease H2 complex"/>
    <property type="evidence" value="ECO:0007669"/>
    <property type="project" value="TreeGrafter"/>
</dbReference>
<dbReference type="AlphaFoldDB" id="A0A368XXJ4"/>